<protein>
    <submittedName>
        <fullName evidence="2">Uncharacterized protein LOC106808696</fullName>
    </submittedName>
</protein>
<gene>
    <name evidence="2" type="primary">LOC106808696</name>
</gene>
<sequence length="208" mass="23614">MTVRVDVEAIRVTTPLRHSPCRGGSAWREGASSPERRYAVTCHRDCHQRPVTRDLSPETCHQRPVTETVTRDLSPETCHRRPVTRGLSPETVTRDLSPETCHRRPVTRGLSPETVTRDLSPETCHRRPVTRGLSPETCHQRPVTRDCHLRGIRPRDIIVCVVRPCKGHVSYRIVAYRIVQHLELCTGNIINITIDCMKRYTAACTTAV</sequence>
<dbReference type="RefSeq" id="XP_014667010.1">
    <property type="nucleotide sequence ID" value="XM_014811524.1"/>
</dbReference>
<organism evidence="1 2">
    <name type="scientific">Priapulus caudatus</name>
    <name type="common">Priapulid worm</name>
    <dbReference type="NCBI Taxonomy" id="37621"/>
    <lineage>
        <taxon>Eukaryota</taxon>
        <taxon>Metazoa</taxon>
        <taxon>Ecdysozoa</taxon>
        <taxon>Scalidophora</taxon>
        <taxon>Priapulida</taxon>
        <taxon>Priapulimorpha</taxon>
        <taxon>Priapulimorphida</taxon>
        <taxon>Priapulidae</taxon>
        <taxon>Priapulus</taxon>
    </lineage>
</organism>
<name>A0ABM1E489_PRICU</name>
<accession>A0ABM1E489</accession>
<keyword evidence="1" id="KW-1185">Reference proteome</keyword>
<evidence type="ECO:0000313" key="2">
    <source>
        <dbReference type="RefSeq" id="XP_014667010.1"/>
    </source>
</evidence>
<proteinExistence type="predicted"/>
<reference evidence="2" key="1">
    <citation type="submission" date="2025-08" db="UniProtKB">
        <authorList>
            <consortium name="RefSeq"/>
        </authorList>
    </citation>
    <scope>IDENTIFICATION</scope>
</reference>
<dbReference type="GeneID" id="106808696"/>
<dbReference type="Proteomes" id="UP000695022">
    <property type="component" value="Unplaced"/>
</dbReference>
<evidence type="ECO:0000313" key="1">
    <source>
        <dbReference type="Proteomes" id="UP000695022"/>
    </source>
</evidence>